<name>A0A378ZRP4_9HYPH</name>
<dbReference type="OrthoDB" id="7273451at2"/>
<dbReference type="RefSeq" id="WP_026355495.1">
    <property type="nucleotide sequence ID" value="NZ_UGSK01000001.1"/>
</dbReference>
<proteinExistence type="predicted"/>
<evidence type="ECO:0008006" key="3">
    <source>
        <dbReference type="Google" id="ProtNLM"/>
    </source>
</evidence>
<gene>
    <name evidence="1" type="ORF">NCTC13350_00359</name>
</gene>
<protein>
    <recommendedName>
        <fullName evidence="3">Methyltransferase domain-containing protein</fullName>
    </recommendedName>
</protein>
<dbReference type="EMBL" id="UGSK01000001">
    <property type="protein sequence ID" value="SUA99460.1"/>
    <property type="molecule type" value="Genomic_DNA"/>
</dbReference>
<sequence>MAGFSAEWLALRSPVDEAARNAAVEGVFLDALPEGRLPHLTDLASGTGATVAAFAPRLGEGQRWLLTDHDPALLAQARARLSGLAGVAIEYRETDLATGFGGLDLTATDGVTTSAFLDLVTAGFADALAAAVSAAGKPFLASLTYDGRAACFPPHPLDETVRLAMNAHQQTDKGFGPALGPDAAPYTARAFERAGYRVVQGTSDWQAGPEHGAFQEALVRGWADAAGEMGVDAAGIAGWLAYRLAEIAAGRSTLQVGHLDIAALSHSSSR</sequence>
<reference evidence="1 2" key="1">
    <citation type="submission" date="2018-06" db="EMBL/GenBank/DDBJ databases">
        <authorList>
            <consortium name="Pathogen Informatics"/>
            <person name="Doyle S."/>
        </authorList>
    </citation>
    <scope>NUCLEOTIDE SEQUENCE [LARGE SCALE GENOMIC DNA]</scope>
    <source>
        <strain evidence="1 2">NCTC13350</strain>
    </source>
</reference>
<accession>A0A378ZRP4</accession>
<evidence type="ECO:0000313" key="1">
    <source>
        <dbReference type="EMBL" id="SUA99460.1"/>
    </source>
</evidence>
<dbReference type="InterPro" id="IPR029063">
    <property type="entry name" value="SAM-dependent_MTases_sf"/>
</dbReference>
<dbReference type="Gene3D" id="3.40.50.150">
    <property type="entry name" value="Vaccinia Virus protein VP39"/>
    <property type="match status" value="1"/>
</dbReference>
<evidence type="ECO:0000313" key="2">
    <source>
        <dbReference type="Proteomes" id="UP000255000"/>
    </source>
</evidence>
<dbReference type="Proteomes" id="UP000255000">
    <property type="component" value="Unassembled WGS sequence"/>
</dbReference>
<organism evidence="1 2">
    <name type="scientific">Pannonibacter phragmitetus</name>
    <dbReference type="NCBI Taxonomy" id="121719"/>
    <lineage>
        <taxon>Bacteria</taxon>
        <taxon>Pseudomonadati</taxon>
        <taxon>Pseudomonadota</taxon>
        <taxon>Alphaproteobacteria</taxon>
        <taxon>Hyphomicrobiales</taxon>
        <taxon>Stappiaceae</taxon>
        <taxon>Pannonibacter</taxon>
    </lineage>
</organism>
<dbReference type="SUPFAM" id="SSF53335">
    <property type="entry name" value="S-adenosyl-L-methionine-dependent methyltransferases"/>
    <property type="match status" value="1"/>
</dbReference>
<dbReference type="AlphaFoldDB" id="A0A378ZRP4"/>